<proteinExistence type="predicted"/>
<dbReference type="GO" id="GO:0000176">
    <property type="term" value="C:nuclear exosome (RNase complex)"/>
    <property type="evidence" value="ECO:0007669"/>
    <property type="project" value="TreeGrafter"/>
</dbReference>
<dbReference type="SMART" id="SM00474">
    <property type="entry name" value="35EXOc"/>
    <property type="match status" value="1"/>
</dbReference>
<dbReference type="GO" id="GO:0071051">
    <property type="term" value="P:poly(A)-dependent snoRNA 3'-end processing"/>
    <property type="evidence" value="ECO:0007669"/>
    <property type="project" value="TreeGrafter"/>
</dbReference>
<keyword evidence="5" id="KW-1185">Reference proteome</keyword>
<dbReference type="GO" id="GO:0071037">
    <property type="term" value="P:nuclear polyadenylation-dependent snRNA catabolic process"/>
    <property type="evidence" value="ECO:0007669"/>
    <property type="project" value="TreeGrafter"/>
</dbReference>
<dbReference type="InterPro" id="IPR001374">
    <property type="entry name" value="R3H_dom"/>
</dbReference>
<dbReference type="GO" id="GO:0000175">
    <property type="term" value="F:3'-5'-RNA exonuclease activity"/>
    <property type="evidence" value="ECO:0007669"/>
    <property type="project" value="InterPro"/>
</dbReference>
<dbReference type="InterPro" id="IPR002562">
    <property type="entry name" value="3'-5'_exonuclease_dom"/>
</dbReference>
<dbReference type="SUPFAM" id="SSF82708">
    <property type="entry name" value="R3H domain"/>
    <property type="match status" value="1"/>
</dbReference>
<feature type="compositionally biased region" description="Low complexity" evidence="1">
    <location>
        <begin position="10"/>
        <end position="29"/>
    </location>
</feature>
<protein>
    <submittedName>
        <fullName evidence="4">Protein RRP6-like</fullName>
    </submittedName>
</protein>
<evidence type="ECO:0000259" key="3">
    <source>
        <dbReference type="SMART" id="SM00474"/>
    </source>
</evidence>
<feature type="compositionally biased region" description="Basic and acidic residues" evidence="1">
    <location>
        <begin position="39"/>
        <end position="49"/>
    </location>
</feature>
<evidence type="ECO:0000256" key="2">
    <source>
        <dbReference type="SAM" id="Phobius"/>
    </source>
</evidence>
<dbReference type="GO" id="GO:0000467">
    <property type="term" value="P:exonucleolytic trimming to generate mature 3'-end of 5.8S rRNA from tricistronic rRNA transcript (SSU-rRNA, 5.8S rRNA, LSU-rRNA)"/>
    <property type="evidence" value="ECO:0007669"/>
    <property type="project" value="InterPro"/>
</dbReference>
<dbReference type="PANTHER" id="PTHR12124">
    <property type="entry name" value="POLYMYOSITIS/SCLERODERMA AUTOANTIGEN-RELATED"/>
    <property type="match status" value="1"/>
</dbReference>
<organism evidence="4 5">
    <name type="scientific">Seminavis robusta</name>
    <dbReference type="NCBI Taxonomy" id="568900"/>
    <lineage>
        <taxon>Eukaryota</taxon>
        <taxon>Sar</taxon>
        <taxon>Stramenopiles</taxon>
        <taxon>Ochrophyta</taxon>
        <taxon>Bacillariophyta</taxon>
        <taxon>Bacillariophyceae</taxon>
        <taxon>Bacillariophycidae</taxon>
        <taxon>Naviculales</taxon>
        <taxon>Naviculaceae</taxon>
        <taxon>Seminavis</taxon>
    </lineage>
</organism>
<feature type="compositionally biased region" description="Acidic residues" evidence="1">
    <location>
        <begin position="490"/>
        <end position="502"/>
    </location>
</feature>
<dbReference type="GO" id="GO:0005730">
    <property type="term" value="C:nucleolus"/>
    <property type="evidence" value="ECO:0007669"/>
    <property type="project" value="TreeGrafter"/>
</dbReference>
<dbReference type="GO" id="GO:0071038">
    <property type="term" value="P:TRAMP-dependent tRNA surveillance pathway"/>
    <property type="evidence" value="ECO:0007669"/>
    <property type="project" value="TreeGrafter"/>
</dbReference>
<name>A0A9N8HR21_9STRA</name>
<feature type="compositionally biased region" description="Low complexity" evidence="1">
    <location>
        <begin position="472"/>
        <end position="482"/>
    </location>
</feature>
<evidence type="ECO:0000313" key="5">
    <source>
        <dbReference type="Proteomes" id="UP001153069"/>
    </source>
</evidence>
<keyword evidence="2" id="KW-1133">Transmembrane helix</keyword>
<dbReference type="GO" id="GO:0071035">
    <property type="term" value="P:nuclear polyadenylation-dependent rRNA catabolic process"/>
    <property type="evidence" value="ECO:0007669"/>
    <property type="project" value="TreeGrafter"/>
</dbReference>
<dbReference type="AlphaFoldDB" id="A0A9N8HR21"/>
<feature type="transmembrane region" description="Helical" evidence="2">
    <location>
        <begin position="707"/>
        <end position="726"/>
    </location>
</feature>
<dbReference type="EMBL" id="CAICTM010001264">
    <property type="protein sequence ID" value="CAB9522087.1"/>
    <property type="molecule type" value="Genomic_DNA"/>
</dbReference>
<feature type="region of interest" description="Disordered" evidence="1">
    <location>
        <begin position="1"/>
        <end position="52"/>
    </location>
</feature>
<dbReference type="GO" id="GO:0071040">
    <property type="term" value="P:nuclear polyadenylation-dependent antisense transcript catabolic process"/>
    <property type="evidence" value="ECO:0007669"/>
    <property type="project" value="TreeGrafter"/>
</dbReference>
<feature type="region of interest" description="Disordered" evidence="1">
    <location>
        <begin position="472"/>
        <end position="530"/>
    </location>
</feature>
<gene>
    <name evidence="4" type="ORF">SEMRO_1266_G257590.1</name>
</gene>
<dbReference type="Gene3D" id="3.30.1370.50">
    <property type="entry name" value="R3H-like domain"/>
    <property type="match status" value="1"/>
</dbReference>
<accession>A0A9N8HR21</accession>
<dbReference type="GO" id="GO:0071036">
    <property type="term" value="P:nuclear polyadenylation-dependent snoRNA catabolic process"/>
    <property type="evidence" value="ECO:0007669"/>
    <property type="project" value="TreeGrafter"/>
</dbReference>
<dbReference type="GO" id="GO:0003727">
    <property type="term" value="F:single-stranded RNA binding"/>
    <property type="evidence" value="ECO:0007669"/>
    <property type="project" value="TreeGrafter"/>
</dbReference>
<comment type="caution">
    <text evidence="4">The sequence shown here is derived from an EMBL/GenBank/DDBJ whole genome shotgun (WGS) entry which is preliminary data.</text>
</comment>
<dbReference type="OrthoDB" id="1920326at2759"/>
<dbReference type="GO" id="GO:0071039">
    <property type="term" value="P:nuclear polyadenylation-dependent CUT catabolic process"/>
    <property type="evidence" value="ECO:0007669"/>
    <property type="project" value="TreeGrafter"/>
</dbReference>
<reference evidence="4" key="1">
    <citation type="submission" date="2020-06" db="EMBL/GenBank/DDBJ databases">
        <authorList>
            <consortium name="Plant Systems Biology data submission"/>
        </authorList>
    </citation>
    <scope>NUCLEOTIDE SEQUENCE</scope>
    <source>
        <strain evidence="4">D6</strain>
    </source>
</reference>
<dbReference type="InterPro" id="IPR012337">
    <property type="entry name" value="RNaseH-like_sf"/>
</dbReference>
<feature type="compositionally biased region" description="Basic and acidic residues" evidence="1">
    <location>
        <begin position="503"/>
        <end position="518"/>
    </location>
</feature>
<keyword evidence="2" id="KW-0472">Membrane</keyword>
<dbReference type="SUPFAM" id="SSF53098">
    <property type="entry name" value="Ribonuclease H-like"/>
    <property type="match status" value="1"/>
</dbReference>
<dbReference type="Pfam" id="PF01612">
    <property type="entry name" value="DNA_pol_A_exo1"/>
    <property type="match status" value="1"/>
</dbReference>
<dbReference type="PANTHER" id="PTHR12124:SF47">
    <property type="entry name" value="EXOSOME COMPONENT 10"/>
    <property type="match status" value="1"/>
</dbReference>
<feature type="compositionally biased region" description="Low complexity" evidence="1">
    <location>
        <begin position="520"/>
        <end position="530"/>
    </location>
</feature>
<dbReference type="Gene3D" id="3.30.420.10">
    <property type="entry name" value="Ribonuclease H-like superfamily/Ribonuclease H"/>
    <property type="match status" value="1"/>
</dbReference>
<evidence type="ECO:0000313" key="4">
    <source>
        <dbReference type="EMBL" id="CAB9522087.1"/>
    </source>
</evidence>
<dbReference type="CDD" id="cd02325">
    <property type="entry name" value="R3H"/>
    <property type="match status" value="1"/>
</dbReference>
<dbReference type="InterPro" id="IPR036397">
    <property type="entry name" value="RNaseH_sf"/>
</dbReference>
<keyword evidence="2" id="KW-0812">Transmembrane</keyword>
<dbReference type="InterPro" id="IPR036867">
    <property type="entry name" value="R3H_dom_sf"/>
</dbReference>
<dbReference type="GO" id="GO:0071044">
    <property type="term" value="P:histone mRNA catabolic process"/>
    <property type="evidence" value="ECO:0007669"/>
    <property type="project" value="TreeGrafter"/>
</dbReference>
<evidence type="ECO:0000256" key="1">
    <source>
        <dbReference type="SAM" id="MobiDB-lite"/>
    </source>
</evidence>
<feature type="domain" description="3'-5' exonuclease" evidence="3">
    <location>
        <begin position="244"/>
        <end position="423"/>
    </location>
</feature>
<dbReference type="Pfam" id="PF01424">
    <property type="entry name" value="R3H"/>
    <property type="match status" value="1"/>
</dbReference>
<dbReference type="InterPro" id="IPR045092">
    <property type="entry name" value="Rrp6-like"/>
</dbReference>
<sequence length="731" mass="82221">MNGNNLEAASSSGVGDSSNKNNNNNNNSRGGRKSRKTQKRQDYKAEKRSGGFTVPETRLLQQYLEEYRQGALEAYKQEQQQQGDNNKKKISCHENLQEISIAGISFPSLSHSILSSSYLKLPSALSAQQRRTIHNACADMGLYHCAIGTGSTRCLVISIYCDVFSSLPGFAWPSAVYQQHNYRPWICTSTTSVHAHTRRMKEQIQQLIDQPSTCLRDTDDYDFKLDPHQNLASVPPPHSTDANWQLVDTPDAMLQCAQELTHATEIAFDVEAFNPNQYTQRTCLLQLTSTFGTQYIIDPLAPGVWDTVGPSLAPLFANPHIVKIGHAMGGLDVRCLYRDFGIAIVNAFDTYEAARVLQLPSHGLAAVCQYYGLTTYEQYTQLKDMHQTMDWRQRPLSESMILYGRYDVHYLLQLRQLMIRDLVLADRLYANSYVGAMQHIQDMEDQMCSEEWAQYNDEYDDTNAVNHTAATTIDSSSTNNNNNHHHLALNDEDDTIDNGDSPDDAKESDNVAGDDHHMPNHQNNGDSNGNNAAIVTVEELRMQPSLMTVLTESQYRCRGMAKHTFEFHVKNSLFVSLLWGGKKTKKKKQQRQQLSSPLGPLTNSQIILYDNLVRLRLRVADQCECLAGFICSLEELALIAAGRPTCIAALRVIDYFLPERLGATTTRQVLRLTRQSLEREQDNVRAKSVFDNHAIPRNKPLTTKRKLLVGSVVVGSIGVVVSMVLARRKQR</sequence>
<dbReference type="Proteomes" id="UP001153069">
    <property type="component" value="Unassembled WGS sequence"/>
</dbReference>